<comment type="similarity">
    <text evidence="2">Belongs to the asparagine synthetase family.</text>
</comment>
<feature type="active site" description="For GATase activity" evidence="8">
    <location>
        <position position="2"/>
    </location>
</feature>
<evidence type="ECO:0000259" key="11">
    <source>
        <dbReference type="PROSITE" id="PS51278"/>
    </source>
</evidence>
<proteinExistence type="inferred from homology"/>
<keyword evidence="6 8" id="KW-0315">Glutamine amidotransferase</keyword>
<dbReference type="EC" id="6.3.5.4" evidence="3"/>
<evidence type="ECO:0000313" key="12">
    <source>
        <dbReference type="EMBL" id="OGF87070.1"/>
    </source>
</evidence>
<dbReference type="InterPro" id="IPR029055">
    <property type="entry name" value="Ntn_hydrolases_N"/>
</dbReference>
<dbReference type="PIRSF" id="PIRSF001589">
    <property type="entry name" value="Asn_synthetase_glu-h"/>
    <property type="match status" value="1"/>
</dbReference>
<evidence type="ECO:0000256" key="1">
    <source>
        <dbReference type="ARBA" id="ARBA00005187"/>
    </source>
</evidence>
<dbReference type="InterPro" id="IPR051786">
    <property type="entry name" value="ASN_synthetase/amidase"/>
</dbReference>
<dbReference type="Gene3D" id="3.40.50.620">
    <property type="entry name" value="HUPs"/>
    <property type="match status" value="2"/>
</dbReference>
<evidence type="ECO:0000256" key="3">
    <source>
        <dbReference type="ARBA" id="ARBA00012737"/>
    </source>
</evidence>
<dbReference type="GO" id="GO:0004066">
    <property type="term" value="F:asparagine synthase (glutamine-hydrolyzing) activity"/>
    <property type="evidence" value="ECO:0007669"/>
    <property type="project" value="UniProtKB-EC"/>
</dbReference>
<dbReference type="NCBIfam" id="TIGR01536">
    <property type="entry name" value="asn_synth_AEB"/>
    <property type="match status" value="1"/>
</dbReference>
<dbReference type="AlphaFoldDB" id="A0A1F5XGS5"/>
<dbReference type="SUPFAM" id="SSF56235">
    <property type="entry name" value="N-terminal nucleophile aminohydrolases (Ntn hydrolases)"/>
    <property type="match status" value="1"/>
</dbReference>
<protein>
    <recommendedName>
        <fullName evidence="3">asparagine synthase (glutamine-hydrolyzing)</fullName>
        <ecNumber evidence="3">6.3.5.4</ecNumber>
    </recommendedName>
</protein>
<dbReference type="Proteomes" id="UP000177346">
    <property type="component" value="Unassembled WGS sequence"/>
</dbReference>
<dbReference type="CDD" id="cd01991">
    <property type="entry name" value="Asn_synthase_B_C"/>
    <property type="match status" value="1"/>
</dbReference>
<dbReference type="SUPFAM" id="SSF52402">
    <property type="entry name" value="Adenine nucleotide alpha hydrolases-like"/>
    <property type="match status" value="1"/>
</dbReference>
<evidence type="ECO:0000256" key="7">
    <source>
        <dbReference type="ARBA" id="ARBA00048741"/>
    </source>
</evidence>
<dbReference type="Pfam" id="PF00733">
    <property type="entry name" value="Asn_synthase"/>
    <property type="match status" value="1"/>
</dbReference>
<dbReference type="Pfam" id="PF13537">
    <property type="entry name" value="GATase_7"/>
    <property type="match status" value="1"/>
</dbReference>
<evidence type="ECO:0000256" key="5">
    <source>
        <dbReference type="ARBA" id="ARBA00022840"/>
    </source>
</evidence>
<dbReference type="GO" id="GO:0005829">
    <property type="term" value="C:cytosol"/>
    <property type="evidence" value="ECO:0007669"/>
    <property type="project" value="TreeGrafter"/>
</dbReference>
<comment type="catalytic activity">
    <reaction evidence="7">
        <text>L-aspartate + L-glutamine + ATP + H2O = L-asparagine + L-glutamate + AMP + diphosphate + H(+)</text>
        <dbReference type="Rhea" id="RHEA:12228"/>
        <dbReference type="ChEBI" id="CHEBI:15377"/>
        <dbReference type="ChEBI" id="CHEBI:15378"/>
        <dbReference type="ChEBI" id="CHEBI:29985"/>
        <dbReference type="ChEBI" id="CHEBI:29991"/>
        <dbReference type="ChEBI" id="CHEBI:30616"/>
        <dbReference type="ChEBI" id="CHEBI:33019"/>
        <dbReference type="ChEBI" id="CHEBI:58048"/>
        <dbReference type="ChEBI" id="CHEBI:58359"/>
        <dbReference type="ChEBI" id="CHEBI:456215"/>
        <dbReference type="EC" id="6.3.5.4"/>
    </reaction>
</comment>
<evidence type="ECO:0000256" key="4">
    <source>
        <dbReference type="ARBA" id="ARBA00022741"/>
    </source>
</evidence>
<dbReference type="GO" id="GO:0005524">
    <property type="term" value="F:ATP binding"/>
    <property type="evidence" value="ECO:0007669"/>
    <property type="project" value="UniProtKB-KW"/>
</dbReference>
<gene>
    <name evidence="12" type="ORF">A3B19_01405</name>
</gene>
<dbReference type="InterPro" id="IPR001962">
    <property type="entry name" value="Asn_synthase"/>
</dbReference>
<dbReference type="EMBL" id="MFIF01000009">
    <property type="protein sequence ID" value="OGF87070.1"/>
    <property type="molecule type" value="Genomic_DNA"/>
</dbReference>
<sequence>MCGIAGLIGGDERTIRTMTAALRHRGPDDENFFQDNNIWLGHRRLSIIDIEGGRQPMVSPDGKVAVVFNGEIYNFQELKKTLELGYGFGTKSDTEVILSGYLKWGLDVFGKLEGMFAIGIWDGRTKTLILARDRMGEKPLYYFHDKNLFAFASELKGLLEVPVIRREIDPESLYLYLSFGQVPAPKSILKNILKLEAGTLLMLNDGRIAAKTYWQPDFNKKFSELSLEKAGEELESRIAASVKKTMVADVPLGVFLSGGLDSSLVACFAKQINPELETFSIGFKEKSFDESSYAREVAGILATRHNEKVIGSEEVLGFLPRVADISDEPLADTSIIPTFILSCFAGSKIKVAVGGDGGDEIFMGYQTFIAERLWQKFKFFMPVLRMAYAAAADFIPASDKYMPLDFKLRRFFLVAESDAVLRHQQWLANNHTDTLAAILSPDIHHTALSGNPVTELIDESLPRSGYLNDWARIIAFYRKFYLGDQVLAKIDRASMANSLEVRSPLLNHNLVEYALKLPTDFHLRGLTTKYLLRCVASKYFPPRIAQRKKQGFAMPLGLWLKNELYSFGAEKISALKTSMWFNGREIDKLWNEHQKGKVDRRIELWNLIALQLWREKWLK</sequence>
<dbReference type="CDD" id="cd00712">
    <property type="entry name" value="AsnB"/>
    <property type="match status" value="1"/>
</dbReference>
<evidence type="ECO:0000256" key="6">
    <source>
        <dbReference type="ARBA" id="ARBA00022962"/>
    </source>
</evidence>
<evidence type="ECO:0000256" key="9">
    <source>
        <dbReference type="PIRSR" id="PIRSR001589-2"/>
    </source>
</evidence>
<dbReference type="InterPro" id="IPR014729">
    <property type="entry name" value="Rossmann-like_a/b/a_fold"/>
</dbReference>
<feature type="binding site" evidence="9">
    <location>
        <position position="93"/>
    </location>
    <ligand>
        <name>L-glutamine</name>
        <dbReference type="ChEBI" id="CHEBI:58359"/>
    </ligand>
</feature>
<keyword evidence="8" id="KW-0028">Amino-acid biosynthesis</keyword>
<reference evidence="12 13" key="1">
    <citation type="journal article" date="2016" name="Nat. Commun.">
        <title>Thousands of microbial genomes shed light on interconnected biogeochemical processes in an aquifer system.</title>
        <authorList>
            <person name="Anantharaman K."/>
            <person name="Brown C.T."/>
            <person name="Hug L.A."/>
            <person name="Sharon I."/>
            <person name="Castelle C.J."/>
            <person name="Probst A.J."/>
            <person name="Thomas B.C."/>
            <person name="Singh A."/>
            <person name="Wilkins M.J."/>
            <person name="Karaoz U."/>
            <person name="Brodie E.L."/>
            <person name="Williams K.H."/>
            <person name="Hubbard S.S."/>
            <person name="Banfield J.F."/>
        </authorList>
    </citation>
    <scope>NUCLEOTIDE SEQUENCE [LARGE SCALE GENOMIC DNA]</scope>
</reference>
<dbReference type="InterPro" id="IPR017932">
    <property type="entry name" value="GATase_2_dom"/>
</dbReference>
<feature type="binding site" evidence="9">
    <location>
        <position position="281"/>
    </location>
    <ligand>
        <name>ATP</name>
        <dbReference type="ChEBI" id="CHEBI:30616"/>
    </ligand>
</feature>
<name>A0A1F5XGS5_9BACT</name>
<evidence type="ECO:0000256" key="8">
    <source>
        <dbReference type="PIRSR" id="PIRSR001589-1"/>
    </source>
</evidence>
<comment type="pathway">
    <text evidence="1">Amino-acid biosynthesis; L-asparagine biosynthesis; L-asparagine from L-aspartate (L-Gln route): step 1/1.</text>
</comment>
<feature type="domain" description="Glutamine amidotransferase type-2" evidence="11">
    <location>
        <begin position="2"/>
        <end position="206"/>
    </location>
</feature>
<evidence type="ECO:0000256" key="2">
    <source>
        <dbReference type="ARBA" id="ARBA00005752"/>
    </source>
</evidence>
<dbReference type="PANTHER" id="PTHR43284:SF1">
    <property type="entry name" value="ASPARAGINE SYNTHETASE"/>
    <property type="match status" value="1"/>
</dbReference>
<feature type="site" description="Important for beta-aspartyl-AMP intermediate formation" evidence="10">
    <location>
        <position position="356"/>
    </location>
</feature>
<evidence type="ECO:0000256" key="10">
    <source>
        <dbReference type="PIRSR" id="PIRSR001589-3"/>
    </source>
</evidence>
<keyword evidence="8" id="KW-0061">Asparagine biosynthesis</keyword>
<dbReference type="InterPro" id="IPR033738">
    <property type="entry name" value="AsnB_N"/>
</dbReference>
<keyword evidence="5 9" id="KW-0067">ATP-binding</keyword>
<organism evidence="12 13">
    <name type="scientific">Candidatus Giovannonibacteria bacterium RIFCSPLOWO2_01_FULL_46_32</name>
    <dbReference type="NCBI Taxonomy" id="1798353"/>
    <lineage>
        <taxon>Bacteria</taxon>
        <taxon>Candidatus Giovannoniibacteriota</taxon>
    </lineage>
</organism>
<dbReference type="InterPro" id="IPR006426">
    <property type="entry name" value="Asn_synth_AEB"/>
</dbReference>
<keyword evidence="4 9" id="KW-0547">Nucleotide-binding</keyword>
<dbReference type="PANTHER" id="PTHR43284">
    <property type="entry name" value="ASPARAGINE SYNTHETASE (GLUTAMINE-HYDROLYZING)"/>
    <property type="match status" value="1"/>
</dbReference>
<evidence type="ECO:0000313" key="13">
    <source>
        <dbReference type="Proteomes" id="UP000177346"/>
    </source>
</evidence>
<accession>A0A1F5XGS5</accession>
<dbReference type="Gene3D" id="3.60.20.10">
    <property type="entry name" value="Glutamine Phosphoribosylpyrophosphate, subunit 1, domain 1"/>
    <property type="match status" value="1"/>
</dbReference>
<dbReference type="GO" id="GO:0006529">
    <property type="term" value="P:asparagine biosynthetic process"/>
    <property type="evidence" value="ECO:0007669"/>
    <property type="project" value="UniProtKB-KW"/>
</dbReference>
<dbReference type="PROSITE" id="PS51278">
    <property type="entry name" value="GATASE_TYPE_2"/>
    <property type="match status" value="1"/>
</dbReference>
<comment type="caution">
    <text evidence="12">The sequence shown here is derived from an EMBL/GenBank/DDBJ whole genome shotgun (WGS) entry which is preliminary data.</text>
</comment>